<reference evidence="1 2" key="1">
    <citation type="submission" date="2023-07" db="EMBL/GenBank/DDBJ databases">
        <title>Sequencing the genomes of 1000 actinobacteria strains.</title>
        <authorList>
            <person name="Klenk H.-P."/>
        </authorList>
    </citation>
    <scope>NUCLEOTIDE SEQUENCE [LARGE SCALE GENOMIC DNA]</scope>
    <source>
        <strain evidence="1 2">DSM 44711</strain>
    </source>
</reference>
<name>A0AAE3ZTK1_9ACTN</name>
<gene>
    <name evidence="1" type="ORF">J2S44_003890</name>
</gene>
<evidence type="ECO:0000313" key="2">
    <source>
        <dbReference type="Proteomes" id="UP001183629"/>
    </source>
</evidence>
<sequence length="108" mass="12143">MKPCQDASTLAALVPHARKPALEAFVDTPSLIASFLCFVLPPVTICYAASCAIWPWKACSTCHGTGRIKSPFGRVFRLCRRCDGTGRRIRVGRHVWNEYRRVHRDGTR</sequence>
<dbReference type="SUPFAM" id="SSF57938">
    <property type="entry name" value="DnaJ/Hsp40 cysteine-rich domain"/>
    <property type="match status" value="1"/>
</dbReference>
<protein>
    <submittedName>
        <fullName evidence="1">Uncharacterized protein</fullName>
    </submittedName>
</protein>
<comment type="caution">
    <text evidence="1">The sequence shown here is derived from an EMBL/GenBank/DDBJ whole genome shotgun (WGS) entry which is preliminary data.</text>
</comment>
<organism evidence="1 2">
    <name type="scientific">Catenuloplanes niger</name>
    <dbReference type="NCBI Taxonomy" id="587534"/>
    <lineage>
        <taxon>Bacteria</taxon>
        <taxon>Bacillati</taxon>
        <taxon>Actinomycetota</taxon>
        <taxon>Actinomycetes</taxon>
        <taxon>Micromonosporales</taxon>
        <taxon>Micromonosporaceae</taxon>
        <taxon>Catenuloplanes</taxon>
    </lineage>
</organism>
<dbReference type="EMBL" id="JAVDYC010000001">
    <property type="protein sequence ID" value="MDR7323640.1"/>
    <property type="molecule type" value="Genomic_DNA"/>
</dbReference>
<evidence type="ECO:0000313" key="1">
    <source>
        <dbReference type="EMBL" id="MDR7323640.1"/>
    </source>
</evidence>
<accession>A0AAE3ZTK1</accession>
<dbReference type="AlphaFoldDB" id="A0AAE3ZTK1"/>
<proteinExistence type="predicted"/>
<keyword evidence="2" id="KW-1185">Reference proteome</keyword>
<dbReference type="InterPro" id="IPR036410">
    <property type="entry name" value="HSP_DnaJ_Cys-rich_dom_sf"/>
</dbReference>
<dbReference type="Proteomes" id="UP001183629">
    <property type="component" value="Unassembled WGS sequence"/>
</dbReference>
<dbReference type="Gene3D" id="6.20.20.10">
    <property type="match status" value="1"/>
</dbReference>